<sequence length="75" mass="8723">MLGECQTLLHNLFLQAQHIDIWQWQLDPAHGYTVRGAYHLLTSQQHVTLDAADDLIWHKQVPLKASILARRLLRD</sequence>
<dbReference type="PANTHER" id="PTHR36617:SF5">
    <property type="entry name" value="OS05G0421675 PROTEIN"/>
    <property type="match status" value="1"/>
</dbReference>
<organism evidence="1 2">
    <name type="scientific">Trifolium medium</name>
    <dbReference type="NCBI Taxonomy" id="97028"/>
    <lineage>
        <taxon>Eukaryota</taxon>
        <taxon>Viridiplantae</taxon>
        <taxon>Streptophyta</taxon>
        <taxon>Embryophyta</taxon>
        <taxon>Tracheophyta</taxon>
        <taxon>Spermatophyta</taxon>
        <taxon>Magnoliopsida</taxon>
        <taxon>eudicotyledons</taxon>
        <taxon>Gunneridae</taxon>
        <taxon>Pentapetalae</taxon>
        <taxon>rosids</taxon>
        <taxon>fabids</taxon>
        <taxon>Fabales</taxon>
        <taxon>Fabaceae</taxon>
        <taxon>Papilionoideae</taxon>
        <taxon>50 kb inversion clade</taxon>
        <taxon>NPAAA clade</taxon>
        <taxon>Hologalegina</taxon>
        <taxon>IRL clade</taxon>
        <taxon>Trifolieae</taxon>
        <taxon>Trifolium</taxon>
    </lineage>
</organism>
<dbReference type="PANTHER" id="PTHR36617">
    <property type="entry name" value="PROTEIN, PUTATIVE-RELATED"/>
    <property type="match status" value="1"/>
</dbReference>
<dbReference type="GO" id="GO:0004386">
    <property type="term" value="F:helicase activity"/>
    <property type="evidence" value="ECO:0007669"/>
    <property type="project" value="UniProtKB-KW"/>
</dbReference>
<evidence type="ECO:0000313" key="1">
    <source>
        <dbReference type="EMBL" id="MCI44799.1"/>
    </source>
</evidence>
<comment type="caution">
    <text evidence="1">The sequence shown here is derived from an EMBL/GenBank/DDBJ whole genome shotgun (WGS) entry which is preliminary data.</text>
</comment>
<accession>A0A392S7Z3</accession>
<evidence type="ECO:0000313" key="2">
    <source>
        <dbReference type="Proteomes" id="UP000265520"/>
    </source>
</evidence>
<feature type="non-terminal residue" evidence="1">
    <location>
        <position position="75"/>
    </location>
</feature>
<dbReference type="AlphaFoldDB" id="A0A392S7Z3"/>
<dbReference type="EMBL" id="LXQA010335424">
    <property type="protein sequence ID" value="MCI44799.1"/>
    <property type="molecule type" value="Genomic_DNA"/>
</dbReference>
<protein>
    <submittedName>
        <fullName evidence="1">Helicase-like protein</fullName>
    </submittedName>
</protein>
<proteinExistence type="predicted"/>
<keyword evidence="1" id="KW-0347">Helicase</keyword>
<keyword evidence="1" id="KW-0067">ATP-binding</keyword>
<keyword evidence="2" id="KW-1185">Reference proteome</keyword>
<keyword evidence="1" id="KW-0547">Nucleotide-binding</keyword>
<name>A0A392S7Z3_9FABA</name>
<dbReference type="Proteomes" id="UP000265520">
    <property type="component" value="Unassembled WGS sequence"/>
</dbReference>
<keyword evidence="1" id="KW-0378">Hydrolase</keyword>
<reference evidence="1 2" key="1">
    <citation type="journal article" date="2018" name="Front. Plant Sci.">
        <title>Red Clover (Trifolium pratense) and Zigzag Clover (T. medium) - A Picture of Genomic Similarities and Differences.</title>
        <authorList>
            <person name="Dluhosova J."/>
            <person name="Istvanek J."/>
            <person name="Nedelnik J."/>
            <person name="Repkova J."/>
        </authorList>
    </citation>
    <scope>NUCLEOTIDE SEQUENCE [LARGE SCALE GENOMIC DNA]</scope>
    <source>
        <strain evidence="2">cv. 10/8</strain>
        <tissue evidence="1">Leaf</tissue>
    </source>
</reference>